<evidence type="ECO:0000259" key="17">
    <source>
        <dbReference type="PROSITE" id="PS50093"/>
    </source>
</evidence>
<dbReference type="Proteomes" id="UP001152320">
    <property type="component" value="Chromosome 9"/>
</dbReference>
<keyword evidence="13" id="KW-0175">Coiled coil</keyword>
<evidence type="ECO:0000256" key="1">
    <source>
        <dbReference type="ARBA" id="ARBA00004138"/>
    </source>
</evidence>
<dbReference type="SMART" id="SM00303">
    <property type="entry name" value="GPS"/>
    <property type="match status" value="1"/>
</dbReference>
<reference evidence="22" key="1">
    <citation type="submission" date="2021-10" db="EMBL/GenBank/DDBJ databases">
        <title>Tropical sea cucumber genome reveals ecological adaptation and Cuvierian tubules defense mechanism.</title>
        <authorList>
            <person name="Chen T."/>
        </authorList>
    </citation>
    <scope>NUCLEOTIDE SEQUENCE</scope>
    <source>
        <strain evidence="22">Nanhai2018</strain>
        <tissue evidence="22">Muscle</tissue>
    </source>
</reference>
<feature type="transmembrane region" description="Helical" evidence="15">
    <location>
        <begin position="3955"/>
        <end position="3976"/>
    </location>
</feature>
<evidence type="ECO:0000256" key="9">
    <source>
        <dbReference type="ARBA" id="ARBA00023136"/>
    </source>
</evidence>
<dbReference type="SMART" id="SM00089">
    <property type="entry name" value="PKD"/>
    <property type="match status" value="8"/>
</dbReference>
<dbReference type="InterPro" id="IPR022409">
    <property type="entry name" value="PKD/Chitinase_dom"/>
</dbReference>
<sequence>MKTGYVVAVLFFYFGVSSDNVEDTYIGCYEVNSEGKELSLGGGDYHFNLVDVKQCIALCQSLQQSYAACQAGLLCRCGSDVSRLQNVSEKECYIRCSGEVLDMCGGSEGAVSIYRTEGAVKSHSIDDPGVIELYKPVTINTTLQNGHVSAVYSYDWGDEMRSPFYTPHHQSHVYADEGVYLVTINASNNISGPIEAHRNVLVESPVKDAERFSAGPFIPQHVDQTESPLGFQGTYLLPGVSFAQAGKVEAWEVYAVTEGQVKLQVYRPLCGLQEKYCAHNHTCLSRFLSCLPANEIACTSEEEAFFFKTESCQPFHTEFIPTTRNVTVKHPCVKAGNSTLFNNSSPTNIAAANHTSCNINATLWRTIHQWKPVYMTSECLDEDGSVEAWSMGYSLVGENLVYLMEGYNIVNLDKSDRILIEPGDVVGFSPYQQKFPSYYPKAAYPLIGEIALKGDPTIVLYLIPHQLHRSPHNINTEGAVVVHAGSLYLRARASASSFSKVEHSYSSSGMFLIETEYKNALPNSFIGPSVTIASQYRILSIRGTHFTRDLGRYYACTDEAFPMSVEVLQGTFVRFIWTFADGGRNHTAPYVYNGITDGPGVKTPDAQRFLFYEIGNYTTSVTAYNNISSASVELETITRYRIKGLSGFIINNPQDNTTQGWNLTMAGTWLNFSSSITSGNEVEYIWDYGDGTTSGLWSPHTIYSHHFADPGTYTVNIQADNIASVMSYSFPVEAVKPNTVYAASYTTSDIVFIATCEVMWHTGQGLTFHWDMGDGTVYSIRDVNIVSHNYTTYDTYIITCTILDFPLVSDSFSIIDQDPVEGVQLRNITEVKATGDVVTFDVTWTRGNDVHFRWYFGEGEISKETDEPTSSHVYTKAGFYDVTVNVSNVVSWMMSPTLKIELQERVTNLRVASSNNIIFMDVAAQVSYDTGNKVFFNYFFGDGFNITASTSSRESHRFVDPALYTIMVEAYNDVSSQTSQAIVLIDSRITGGKLSVDTPRVRADLVTADCRAMNGSSVKMTFDWGDGQVTGPYDAEYLGYGSHHEGTHYYSYEGPFTVTCYMENDWSEAVARTDILLQEAISGLNFEPNVAVKGDIFNFEVPSFIGDSHDVLFYWDYNDGSYYTSDAFSHPYVYESAGDGTEPYVFYQSEVQKSWSLDYIYNLPGSYEVTLTASNKLNSLNQSATAHVEYPIQGLRFPVKLHLKLLPYSQSRSLSSFFTFRAYIRGNSTTHTDKSAFIIIEIDQGTNVIYTCDYGDGSAPIVTTKSFCRHMFIDLGQHLVSVFAENHLSTAFTRANQSYEVILPPIPQRIENLEIVVERSTILGDVTVFRMRRTRGNRYNCTWDFGDGNTQEMDQSVVFNLFNHTYQEVGIYEIYLNCSNFYNPRVVAFASVTVQESVKGLNFSSPLTGEYHKNLTITISLEAGTDASAEIYFNNGIFPVWVIGLAGIVTIPDYVVNVVGWQDIGVRAENMVPPELFVLDKIYIEAEITNLQMWTDTPYVVVGSSITFKVSVDMGTDIYLEWHFGNNFVAESFISNAKKGEELTYQQLYTEEGLCAAMVVASNRIGTVSVTPLLIVVEDPVIGFHVNCSSPVVYPDGVINFTITWNINSRTLPDNTSINIDLGIGEPLLSISLDALPPVQYFKVNSFCIHHSLEFLENDTLNGTNSTSDISCDEVLDELFEYVDGSLLRVLDISKQYDPGKYDATIAIQNMASRQVFEFPVETQVPISTCIVRACSKAPDKTGCRLGGGPDMSYFALEVPVVFEVACINGTGIDFKWTFGDSGMAFGPEEEVSHEYQIPGNYTISVVCGNIFGQEHLETSIVMQESVVGLFISQGPSREKDVSIVIFALQPGTDSTFYLNVPDLGLIEVIASPSSDPVVKLEAFQHWDQDANLPFNISDVAMSHHVVSFPNPGSWRVIVLGRNFASEATVEGFIAVSKEPCNLPNVQILGASDNFRHPTPFLGHQEIRLMTQVELDCPETVNSQILWKVSYLEVYNDKLLPPDNSTSLDLPSRVVDSETSFQIDPWILPYGKYIAEVTVQLDNDGEVSNRQVAFFEVLPSDLVADIAGGNEETIRQGSFFTINGSGSHDPDADPLREDDDLFFTWYCHLGNESLCAGEGSGCFGDGPGQIANTTKALSYFTTNLTRYHEYVFTLVLSKQGRLPASVTKTIHVEPSHMLPLDIRCLKNCLQQVNPGMEMILAADCDCQDNATEVTFIWEVSGLDEKEVLMGQSSTGFLSPYFHLHPEAFSNRTGVDFSVILTSKIDAKDVGRVKYTYHISDQLTQGDCEAIPTSGTVLYTEFVINCAGFGTSYPPLLYHFLVNKQHLQSLESNFRSCYSLLSASPDRKMSPQSLPAGLKEQNHTIYLQVQVTDALSVTATYDLEVQVLPAESTDVKTQISSIRYGNLSLLDEAVGKGDHQRVTQIISELSAAMNDDNYSSQEEDEEDDPQILEEVRKKMVSTLADVKILNLELGRQTTSALSSVIAQPEEIDLGTQEKAIDIFSDVLNKVEEKGSMTSDPESVKEISENFLAGASSLLQASSLQSSLAVELLEDEPILLPPEALVSFEVIEPEFPRVLGIFQEQVLEMLEQVGSLLMQTEVPGDTPRVIYQSKSLMYALQKINSLETRDWLYSMPDGSWLRLPAEGIVKLRDKAKKNEIIAQVGNPLPLSDLSEDIEVFLPRGEHSALKFDTTTAYSNKLIQLSFNVTEPSSSIHIDIYPTNPAQTNKVEAYLRFGFWPTMTSYDLKTVLPLSKSELIVSSFNLTANFTTNAYTWFIPEDGLYATGSYYLGIRVINENSGRNSSSSIEMDVDVTIYTARCLFWSPRYQLWLPDGCQVGGMTTSSFTHCLCSHLSFVGGTFSIPPQQQIFIKEDEVVVTEPLPSELVFFISCSLAAAAIVSILLGSLADCIVRRKLFNGMELRDDVYIMKMFTGLTDSATSSAKIFVIIHGENCSSDPVSLTNEDVKAFSAGGVDTFLVPTAKNLGNIKKLTVWHNGQGYSPGWHLSRVSIEHYARNRKWYFLCNVWFRKPYRARTFKALSSFESYHHRHLFMTQSLLGRASVQVPVFSLFVKTPLSSYTYKERACVFFCGLSLACCLTTVFKEILFVKRLPVSNSFVIDVDSVVHGGIVGGTTLILYYLLKAVLTSIQPMLPKPPRSARYQETAQDDVENVKLKKVMKKSGSPEQKPSNSNDDNSAGNRGSFKKLSLTDQSTEELAPRDRSIEGSPPSGKALVGPAPIHQSHEEFTPDETSQEEWASDTRSLDEWGSAGEDNDWDMGSETNMNNSSNIPCDRSGDHVMQMGQNTKLDRISRGSVEVKQVTSLQPLSGVESVYRCEYELSDSLLGQHELPECDRASKKYIQDVLPQNLDLSINDEEVLVKVTSTGKRNLTNFGSSEQQETVQKDHTNYTCQKKLLCEGHLQIPKSKFARKVEKADLWNFSANNSNISKEVRFRSSAPPTNSSLSLLASIFYHMMQFSERCFLPWWLCILLLPLTFSLVPVSAFAAFQYTYQSYTMDMAYQWVTTFGVAGTIYMVGPLLLVCLFMFFLYPLQHPLSISNASQKFEESYKSYSSRSTKKLLEVFIRAKLIIADSVIAGESSLMRRILAGMLWLLYLLSLIYLALQQRSAEDFYATREFWNWSENTLLPSLLSASLNRFDEEEPPIYWLLTVPRIRQQRVDPLAADACRSSSPLDLNVTKCQMLKEETQQYLDSWDSLVETDVLPRQGQGFHYYPPQEIPGAPVQGKLATYHSGGYMVEIPSEPSTAWFIMDTLKQDLWLDSNTKAFIVEFALQNGYVGLTCVTQLLFEASPTSYLLPSTSIHCLHIGSYEGAQGLFHQSLEGVVILSAILLLFKELRSLHRNGRSYYSSLECLTGLVTLASVCWTACTIVLYRMALSNTTLTNPDLGALTELSIASFRCTCALGVTIFLVLIRQTSLFSLSPVGLHLHATIKRTLEGQLVSSPFMAIFLFTSVWVGGMLFSGTVDSFHSHLSSLSTLASVKVGHIPDMGPQNSLEQSLFYVVHITLFSFFSLLAFAVVAMQTYSSSRILHALRYFIQKGRLTNLARKLKSQIIIGTTLQKVRHRKQNVARQLRHWRNKQPVEKVYLKKLNRMNKKAAKLLQTCQEENDLLFGDTSLLVDLSLKQFDEWKRSKLMNK</sequence>
<dbReference type="GO" id="GO:0005886">
    <property type="term" value="C:plasma membrane"/>
    <property type="evidence" value="ECO:0007669"/>
    <property type="project" value="UniProtKB-SubCell"/>
</dbReference>
<evidence type="ECO:0000256" key="14">
    <source>
        <dbReference type="SAM" id="MobiDB-lite"/>
    </source>
</evidence>
<dbReference type="Gene3D" id="2.60.40.10">
    <property type="entry name" value="Immunoglobulins"/>
    <property type="match status" value="4"/>
</dbReference>
<evidence type="ECO:0000259" key="18">
    <source>
        <dbReference type="PROSITE" id="PS50095"/>
    </source>
</evidence>
<dbReference type="InterPro" id="IPR001024">
    <property type="entry name" value="PLAT/LH2_dom"/>
</dbReference>
<dbReference type="PROSITE" id="PS51212">
    <property type="entry name" value="WSC"/>
    <property type="match status" value="1"/>
</dbReference>
<evidence type="ECO:0000259" key="20">
    <source>
        <dbReference type="PROSITE" id="PS51111"/>
    </source>
</evidence>
<dbReference type="InterPro" id="IPR035986">
    <property type="entry name" value="PKD_dom_sf"/>
</dbReference>
<keyword evidence="11" id="KW-0966">Cell projection</keyword>
<feature type="transmembrane region" description="Helical" evidence="15">
    <location>
        <begin position="3516"/>
        <end position="3546"/>
    </location>
</feature>
<dbReference type="InterPro" id="IPR057244">
    <property type="entry name" value="GAIN_B"/>
</dbReference>
<feature type="transmembrane region" description="Helical" evidence="15">
    <location>
        <begin position="2884"/>
        <end position="2910"/>
    </location>
</feature>
<evidence type="ECO:0000256" key="13">
    <source>
        <dbReference type="SAM" id="Coils"/>
    </source>
</evidence>
<dbReference type="PROSITE" id="PS50093">
    <property type="entry name" value="PKD"/>
    <property type="match status" value="8"/>
</dbReference>
<dbReference type="InterPro" id="IPR000203">
    <property type="entry name" value="GPS"/>
</dbReference>
<dbReference type="PROSITE" id="PS50221">
    <property type="entry name" value="GAIN_B"/>
    <property type="match status" value="1"/>
</dbReference>
<proteinExistence type="inferred from homology"/>
<dbReference type="PANTHER" id="PTHR46730">
    <property type="entry name" value="POLYCYSTIN-1"/>
    <property type="match status" value="1"/>
</dbReference>
<dbReference type="GO" id="GO:0005929">
    <property type="term" value="C:cilium"/>
    <property type="evidence" value="ECO:0007669"/>
    <property type="project" value="UniProtKB-SubCell"/>
</dbReference>
<feature type="domain" description="WSC" evidence="21">
    <location>
        <begin position="22"/>
        <end position="117"/>
    </location>
</feature>
<feature type="compositionally biased region" description="Acidic residues" evidence="14">
    <location>
        <begin position="3245"/>
        <end position="3255"/>
    </location>
</feature>
<keyword evidence="10" id="KW-1015">Disulfide bond</keyword>
<feature type="transmembrane region" description="Helical" evidence="15">
    <location>
        <begin position="3831"/>
        <end position="3849"/>
    </location>
</feature>
<dbReference type="PROSITE" id="PS51111">
    <property type="entry name" value="REJ"/>
    <property type="match status" value="1"/>
</dbReference>
<keyword evidence="16" id="KW-0732">Signal</keyword>
<evidence type="ECO:0000259" key="19">
    <source>
        <dbReference type="PROSITE" id="PS50221"/>
    </source>
</evidence>
<dbReference type="PANTHER" id="PTHR46730:SF1">
    <property type="entry name" value="PLAT DOMAIN-CONTAINING PROTEIN"/>
    <property type="match status" value="1"/>
</dbReference>
<feature type="domain" description="REJ" evidence="20">
    <location>
        <begin position="1941"/>
        <end position="2375"/>
    </location>
</feature>
<comment type="similarity">
    <text evidence="3">Belongs to the polycystin family.</text>
</comment>
<keyword evidence="6" id="KW-0677">Repeat</keyword>
<feature type="domain" description="PLAT" evidence="18">
    <location>
        <begin position="2923"/>
        <end position="3040"/>
    </location>
</feature>
<dbReference type="InterPro" id="IPR002889">
    <property type="entry name" value="WSC_carb-bd"/>
</dbReference>
<evidence type="ECO:0000256" key="15">
    <source>
        <dbReference type="SAM" id="Phobius"/>
    </source>
</evidence>
<feature type="domain" description="PKD" evidence="17">
    <location>
        <begin position="678"/>
        <end position="732"/>
    </location>
</feature>
<dbReference type="EMBL" id="JAIZAY010000009">
    <property type="protein sequence ID" value="KAJ8036553.1"/>
    <property type="molecule type" value="Genomic_DNA"/>
</dbReference>
<feature type="transmembrane region" description="Helical" evidence="15">
    <location>
        <begin position="3480"/>
        <end position="3504"/>
    </location>
</feature>
<dbReference type="InterPro" id="IPR013783">
    <property type="entry name" value="Ig-like_fold"/>
</dbReference>
<keyword evidence="5 15" id="KW-0812">Transmembrane</keyword>
<keyword evidence="9 15" id="KW-0472">Membrane</keyword>
<dbReference type="SUPFAM" id="SSF49299">
    <property type="entry name" value="PKD domain"/>
    <property type="match status" value="9"/>
</dbReference>
<dbReference type="Pfam" id="PF02010">
    <property type="entry name" value="REJ"/>
    <property type="match status" value="1"/>
</dbReference>
<name>A0A9Q1H8J6_HOLLE</name>
<comment type="caution">
    <text evidence="22">The sequence shown here is derived from an EMBL/GenBank/DDBJ whole genome shotgun (WGS) entry which is preliminary data.</text>
</comment>
<feature type="coiled-coil region" evidence="13">
    <location>
        <begin position="4074"/>
        <end position="4125"/>
    </location>
</feature>
<evidence type="ECO:0000256" key="5">
    <source>
        <dbReference type="ARBA" id="ARBA00022692"/>
    </source>
</evidence>
<evidence type="ECO:0000256" key="10">
    <source>
        <dbReference type="ARBA" id="ARBA00023157"/>
    </source>
</evidence>
<dbReference type="SUPFAM" id="SSF49723">
    <property type="entry name" value="Lipase/lipooxygenase domain (PLAT/LH2 domain)"/>
    <property type="match status" value="1"/>
</dbReference>
<feature type="chain" id="PRO_5040149257" evidence="16">
    <location>
        <begin position="19"/>
        <end position="4152"/>
    </location>
</feature>
<dbReference type="Pfam" id="PF01822">
    <property type="entry name" value="WSC"/>
    <property type="match status" value="1"/>
</dbReference>
<evidence type="ECO:0000256" key="8">
    <source>
        <dbReference type="ARBA" id="ARBA00023069"/>
    </source>
</evidence>
<gene>
    <name evidence="22" type="ORF">HOLleu_20564</name>
</gene>
<keyword evidence="4" id="KW-1003">Cell membrane</keyword>
<feature type="domain" description="PKD" evidence="17">
    <location>
        <begin position="1342"/>
        <end position="1401"/>
    </location>
</feature>
<evidence type="ECO:0000313" key="22">
    <source>
        <dbReference type="EMBL" id="KAJ8036553.1"/>
    </source>
</evidence>
<evidence type="ECO:0000256" key="2">
    <source>
        <dbReference type="ARBA" id="ARBA00004651"/>
    </source>
</evidence>
<feature type="transmembrane region" description="Helical" evidence="15">
    <location>
        <begin position="3908"/>
        <end position="3928"/>
    </location>
</feature>
<accession>A0A9Q1H8J6</accession>
<dbReference type="Gene3D" id="2.60.220.50">
    <property type="match status" value="1"/>
</dbReference>
<evidence type="ECO:0000256" key="6">
    <source>
        <dbReference type="ARBA" id="ARBA00022737"/>
    </source>
</evidence>
<feature type="transmembrane region" description="Helical" evidence="15">
    <location>
        <begin position="3602"/>
        <end position="3620"/>
    </location>
</feature>
<feature type="domain" description="GAIN-B" evidence="19">
    <location>
        <begin position="2724"/>
        <end position="2866"/>
    </location>
</feature>
<feature type="domain" description="PKD" evidence="17">
    <location>
        <begin position="1769"/>
        <end position="1830"/>
    </location>
</feature>
<dbReference type="Pfam" id="PF00801">
    <property type="entry name" value="PKD"/>
    <property type="match status" value="5"/>
</dbReference>
<dbReference type="InterPro" id="IPR002859">
    <property type="entry name" value="PKD/REJ-like"/>
</dbReference>
<dbReference type="InterPro" id="IPR000601">
    <property type="entry name" value="PKD_dom"/>
</dbReference>
<feature type="domain" description="PKD" evidence="17">
    <location>
        <begin position="1106"/>
        <end position="1195"/>
    </location>
</feature>
<dbReference type="Gene3D" id="2.40.180.10">
    <property type="entry name" value="Catalase core domain"/>
    <property type="match status" value="1"/>
</dbReference>
<feature type="domain" description="PKD" evidence="17">
    <location>
        <begin position="762"/>
        <end position="804"/>
    </location>
</feature>
<dbReference type="InterPro" id="IPR036392">
    <property type="entry name" value="PLAT/LH2_dom_sf"/>
</dbReference>
<feature type="transmembrane region" description="Helical" evidence="15">
    <location>
        <begin position="3869"/>
        <end position="3888"/>
    </location>
</feature>
<dbReference type="Pfam" id="PF01477">
    <property type="entry name" value="PLAT"/>
    <property type="match status" value="1"/>
</dbReference>
<protein>
    <submittedName>
        <fullName evidence="22">Polycystic kidney disease protein 1-like 2</fullName>
    </submittedName>
</protein>
<feature type="region of interest" description="Disordered" evidence="14">
    <location>
        <begin position="3175"/>
        <end position="3280"/>
    </location>
</feature>
<dbReference type="InterPro" id="IPR014010">
    <property type="entry name" value="REJ_dom"/>
</dbReference>
<dbReference type="InterPro" id="IPR046338">
    <property type="entry name" value="GAIN_dom_sf"/>
</dbReference>
<comment type="caution">
    <text evidence="12">Lacks conserved residue(s) required for the propagation of feature annotation.</text>
</comment>
<evidence type="ECO:0000256" key="3">
    <source>
        <dbReference type="ARBA" id="ARBA00007200"/>
    </source>
</evidence>
<dbReference type="GO" id="GO:0006816">
    <property type="term" value="P:calcium ion transport"/>
    <property type="evidence" value="ECO:0007669"/>
    <property type="project" value="TreeGrafter"/>
</dbReference>
<evidence type="ECO:0000256" key="7">
    <source>
        <dbReference type="ARBA" id="ARBA00022989"/>
    </source>
</evidence>
<dbReference type="PROSITE" id="PS50095">
    <property type="entry name" value="PLAT"/>
    <property type="match status" value="1"/>
</dbReference>
<dbReference type="SMART" id="SM00321">
    <property type="entry name" value="WSC"/>
    <property type="match status" value="1"/>
</dbReference>
<evidence type="ECO:0000256" key="11">
    <source>
        <dbReference type="ARBA" id="ARBA00023273"/>
    </source>
</evidence>
<organism evidence="22 23">
    <name type="scientific">Holothuria leucospilota</name>
    <name type="common">Black long sea cucumber</name>
    <name type="synonym">Mertensiothuria leucospilota</name>
    <dbReference type="NCBI Taxonomy" id="206669"/>
    <lineage>
        <taxon>Eukaryota</taxon>
        <taxon>Metazoa</taxon>
        <taxon>Echinodermata</taxon>
        <taxon>Eleutherozoa</taxon>
        <taxon>Echinozoa</taxon>
        <taxon>Holothuroidea</taxon>
        <taxon>Aspidochirotacea</taxon>
        <taxon>Aspidochirotida</taxon>
        <taxon>Holothuriidae</taxon>
        <taxon>Holothuria</taxon>
    </lineage>
</organism>
<keyword evidence="8" id="KW-0969">Cilium</keyword>
<comment type="subcellular location">
    <subcellularLocation>
        <location evidence="2">Cell membrane</location>
        <topology evidence="2">Multi-pass membrane protein</topology>
    </subcellularLocation>
    <subcellularLocation>
        <location evidence="1">Cell projection</location>
        <location evidence="1">Cilium</location>
    </subcellularLocation>
</comment>
<feature type="domain" description="PKD" evidence="17">
    <location>
        <begin position="150"/>
        <end position="209"/>
    </location>
</feature>
<keyword evidence="23" id="KW-1185">Reference proteome</keyword>
<feature type="domain" description="PKD" evidence="17">
    <location>
        <begin position="930"/>
        <end position="985"/>
    </location>
</feature>
<feature type="transmembrane region" description="Helical" evidence="15">
    <location>
        <begin position="3083"/>
        <end position="3101"/>
    </location>
</feature>
<feature type="transmembrane region" description="Helical" evidence="15">
    <location>
        <begin position="4014"/>
        <end position="4036"/>
    </location>
</feature>
<dbReference type="GO" id="GO:0005261">
    <property type="term" value="F:monoatomic cation channel activity"/>
    <property type="evidence" value="ECO:0007669"/>
    <property type="project" value="TreeGrafter"/>
</dbReference>
<feature type="domain" description="PKD" evidence="17">
    <location>
        <begin position="847"/>
        <end position="909"/>
    </location>
</feature>
<feature type="signal peptide" evidence="16">
    <location>
        <begin position="1"/>
        <end position="18"/>
    </location>
</feature>
<evidence type="ECO:0000256" key="16">
    <source>
        <dbReference type="SAM" id="SignalP"/>
    </source>
</evidence>
<dbReference type="InterPro" id="IPR046791">
    <property type="entry name" value="Polycystin_dom"/>
</dbReference>
<dbReference type="CDD" id="cd00146">
    <property type="entry name" value="PKD"/>
    <property type="match status" value="6"/>
</dbReference>
<dbReference type="Pfam" id="PF01825">
    <property type="entry name" value="GPS"/>
    <property type="match status" value="1"/>
</dbReference>
<feature type="compositionally biased region" description="Polar residues" evidence="14">
    <location>
        <begin position="3181"/>
        <end position="3197"/>
    </location>
</feature>
<evidence type="ECO:0000259" key="21">
    <source>
        <dbReference type="PROSITE" id="PS51212"/>
    </source>
</evidence>
<evidence type="ECO:0000313" key="23">
    <source>
        <dbReference type="Proteomes" id="UP001152320"/>
    </source>
</evidence>
<evidence type="ECO:0000256" key="4">
    <source>
        <dbReference type="ARBA" id="ARBA00022475"/>
    </source>
</evidence>
<dbReference type="Pfam" id="PF20519">
    <property type="entry name" value="Polycystin_dom"/>
    <property type="match status" value="1"/>
</dbReference>
<dbReference type="OrthoDB" id="2121937at2759"/>
<keyword evidence="7 15" id="KW-1133">Transmembrane helix</keyword>
<evidence type="ECO:0000256" key="12">
    <source>
        <dbReference type="PROSITE-ProRule" id="PRU00152"/>
    </source>
</evidence>